<feature type="region of interest" description="Disordered" evidence="1">
    <location>
        <begin position="903"/>
        <end position="937"/>
    </location>
</feature>
<evidence type="ECO:0000313" key="2">
    <source>
        <dbReference type="EMBL" id="ORX60190.1"/>
    </source>
</evidence>
<gene>
    <name evidence="2" type="ORF">BCR36DRAFT_408548</name>
</gene>
<sequence>MTINYIIYPESINDYSNSKKSLTNKKDIKYVNTDTIDDNNIIKNNMNYPISLEKNDFIYNEYNLINPLKNIYNIQKHVKDNHSSFNNSNSAILIKKTRQMNFCINGVSYQEKENINENQSKIPSDNSNTDKSNKENIDFYKVYSLRQRYSPRKYRIEREAIKQFETIVNYGNGNNNENNGLLRKNQPFKLKLKKDYEIHDDLNNNDKNTLYKNSVTAKFIGNREEENINNNTTSDDQTNSKSTLFHKKLQFNDNNILFKSQYTNLSEFKSYLINYGKKYGIQKLKKVLYEQFFNKIYDKKPKLNAFIQNSEDNYGNNINSSENTLNISNIYTDLLNELEQEIEKNSNDSNHSFLLNKKGENINQCVPLTETNILYNELVVKKNNNSAPPPSTLLLQCSDTSRTKKNEIDKSIYHPKFDRKTKEELLKKKFKNISLNDSVGLIHDKNSCNSINSIDINEYDSYDKDINLDSEQEHLNKKFNEKQHVDPYEIMNYKVKMYNNKRKHNIERSKINEKVKENEEEFPVFKDFLYPRWYQHQKYYTNENECNLKGLGGLYGVNLSEDENDSDQIKDIYIDNKTLKKIIERKNIKQRYASINDDDDDSQDSKDSFDIDPKDQILNEIEIVKKDLINLRKKNKALWNCGHPRQNNFHYPSQDESIKYWSWKKRHPENAAILLQKRQKFKIQYEQKIRKMIRLFELIKVLKQPDYININKIRNEERYYGKRKIKPKSPPPFSVNGKKYLQYEPTQFLSSHIPKDETKIKNPEKSTNDINLNSRKSIPKIKSQYIRMNFSNALPEKINNIYYQQVSKDANYISNSSFNNTDINKTDYDNKTNDRYYTLFDTNHGIKEAFDKLSWKKIESCKYNSPTSNEFKRIFHLNSNKESNELSDNNTATNKKIHINNINNEIKNNKNNEDSNSSDDTTFLRNEGKRESNYTKLRNKEIHDNSIAIHASVVDANRKECLPMNKNLKNSQYNSQYKSQYKSRSLSTRSINRSRSSKSLSSLSSSNHLYDYNKLNDPNYMENLKYKYRHDPVGKKTLLELLRGTYVRNINDDENGIFYNSSSIDRLKLKQSSINDNNIDTEKKQTKTTGNEKSSNIRIVGVDKSPIEEKIDEFSRKKGRLLNVEQMKEVLLDEKINKLENRNKILEPKAATRKASIIDNNKIASNSRRNHFYKQLEKMNNKYNDSAYAMFDI</sequence>
<feature type="compositionally biased region" description="Polar residues" evidence="1">
    <location>
        <begin position="967"/>
        <end position="982"/>
    </location>
</feature>
<accession>A0A1Y1VP96</accession>
<proteinExistence type="predicted"/>
<dbReference type="AlphaFoldDB" id="A0A1Y1VP96"/>
<dbReference type="EMBL" id="MCFH01000002">
    <property type="protein sequence ID" value="ORX60190.1"/>
    <property type="molecule type" value="Genomic_DNA"/>
</dbReference>
<keyword evidence="3" id="KW-1185">Reference proteome</keyword>
<name>A0A1Y1VP96_9FUNG</name>
<dbReference type="Proteomes" id="UP000193719">
    <property type="component" value="Unassembled WGS sequence"/>
</dbReference>
<comment type="caution">
    <text evidence="2">The sequence shown here is derived from an EMBL/GenBank/DDBJ whole genome shotgun (WGS) entry which is preliminary data.</text>
</comment>
<evidence type="ECO:0000256" key="1">
    <source>
        <dbReference type="SAM" id="MobiDB-lite"/>
    </source>
</evidence>
<feature type="compositionally biased region" description="Low complexity" evidence="1">
    <location>
        <begin position="983"/>
        <end position="1005"/>
    </location>
</feature>
<reference evidence="2 3" key="1">
    <citation type="submission" date="2016-08" db="EMBL/GenBank/DDBJ databases">
        <title>Genomes of anaerobic fungi encode conserved fungal cellulosomes for biomass hydrolysis.</title>
        <authorList>
            <consortium name="DOE Joint Genome Institute"/>
            <person name="Haitjema C.H."/>
            <person name="Gilmore S.P."/>
            <person name="Henske J.K."/>
            <person name="Solomon K.V."/>
            <person name="De Groot R."/>
            <person name="Kuo A."/>
            <person name="Mondo S.J."/>
            <person name="Salamov A.A."/>
            <person name="Labutti K."/>
            <person name="Zhao Z."/>
            <person name="Chiniquy J."/>
            <person name="Barry K."/>
            <person name="Brewer H.M."/>
            <person name="Purvine S.O."/>
            <person name="Wright A.T."/>
            <person name="Boxma B."/>
            <person name="Van Alen T."/>
            <person name="Hackstein J.H."/>
            <person name="Baker S.E."/>
            <person name="Grigoriev I.V."/>
            <person name="O'Malley M.A."/>
        </authorList>
    </citation>
    <scope>NUCLEOTIDE SEQUENCE [LARGE SCALE GENOMIC DNA]</scope>
    <source>
        <strain evidence="3">finn</strain>
    </source>
</reference>
<evidence type="ECO:0000313" key="3">
    <source>
        <dbReference type="Proteomes" id="UP000193719"/>
    </source>
</evidence>
<dbReference type="OrthoDB" id="10597713at2759"/>
<feature type="region of interest" description="Disordered" evidence="1">
    <location>
        <begin position="965"/>
        <end position="1005"/>
    </location>
</feature>
<organism evidence="2 3">
    <name type="scientific">Piromyces finnis</name>
    <dbReference type="NCBI Taxonomy" id="1754191"/>
    <lineage>
        <taxon>Eukaryota</taxon>
        <taxon>Fungi</taxon>
        <taxon>Fungi incertae sedis</taxon>
        <taxon>Chytridiomycota</taxon>
        <taxon>Chytridiomycota incertae sedis</taxon>
        <taxon>Neocallimastigomycetes</taxon>
        <taxon>Neocallimastigales</taxon>
        <taxon>Neocallimastigaceae</taxon>
        <taxon>Piromyces</taxon>
    </lineage>
</organism>
<reference evidence="2 3" key="2">
    <citation type="submission" date="2016-08" db="EMBL/GenBank/DDBJ databases">
        <title>Pervasive Adenine N6-methylation of Active Genes in Fungi.</title>
        <authorList>
            <consortium name="DOE Joint Genome Institute"/>
            <person name="Mondo S.J."/>
            <person name="Dannebaum R.O."/>
            <person name="Kuo R.C."/>
            <person name="Labutti K."/>
            <person name="Haridas S."/>
            <person name="Kuo A."/>
            <person name="Salamov A."/>
            <person name="Ahrendt S.R."/>
            <person name="Lipzen A."/>
            <person name="Sullivan W."/>
            <person name="Andreopoulos W.B."/>
            <person name="Clum A."/>
            <person name="Lindquist E."/>
            <person name="Daum C."/>
            <person name="Ramamoorthy G.K."/>
            <person name="Gryganskyi A."/>
            <person name="Culley D."/>
            <person name="Magnuson J.K."/>
            <person name="James T.Y."/>
            <person name="O'Malley M.A."/>
            <person name="Stajich J.E."/>
            <person name="Spatafora J.W."/>
            <person name="Visel A."/>
            <person name="Grigoriev I.V."/>
        </authorList>
    </citation>
    <scope>NUCLEOTIDE SEQUENCE [LARGE SCALE GENOMIC DNA]</scope>
    <source>
        <strain evidence="3">finn</strain>
    </source>
</reference>
<feature type="compositionally biased region" description="Basic and acidic residues" evidence="1">
    <location>
        <begin position="926"/>
        <end position="937"/>
    </location>
</feature>
<protein>
    <submittedName>
        <fullName evidence="2">Uncharacterized protein</fullName>
    </submittedName>
</protein>